<accession>A0A6J4LKT7</accession>
<gene>
    <name evidence="2" type="ORF">AVDCRST_MAG89-2371</name>
</gene>
<feature type="compositionally biased region" description="Basic residues" evidence="1">
    <location>
        <begin position="140"/>
        <end position="156"/>
    </location>
</feature>
<dbReference type="EMBL" id="CADCTV010000502">
    <property type="protein sequence ID" value="CAA9335855.1"/>
    <property type="molecule type" value="Genomic_DNA"/>
</dbReference>
<proteinExistence type="predicted"/>
<evidence type="ECO:0000256" key="1">
    <source>
        <dbReference type="SAM" id="MobiDB-lite"/>
    </source>
</evidence>
<feature type="region of interest" description="Disordered" evidence="1">
    <location>
        <begin position="1"/>
        <end position="213"/>
    </location>
</feature>
<evidence type="ECO:0000313" key="2">
    <source>
        <dbReference type="EMBL" id="CAA9335855.1"/>
    </source>
</evidence>
<dbReference type="AlphaFoldDB" id="A0A6J4LKT7"/>
<feature type="compositionally biased region" description="Basic residues" evidence="1">
    <location>
        <begin position="61"/>
        <end position="73"/>
    </location>
</feature>
<feature type="compositionally biased region" description="Basic residues" evidence="1">
    <location>
        <begin position="30"/>
        <end position="48"/>
    </location>
</feature>
<feature type="compositionally biased region" description="Low complexity" evidence="1">
    <location>
        <begin position="104"/>
        <end position="122"/>
    </location>
</feature>
<name>A0A6J4LKT7_9BACT</name>
<feature type="non-terminal residue" evidence="2">
    <location>
        <position position="1"/>
    </location>
</feature>
<feature type="non-terminal residue" evidence="2">
    <location>
        <position position="228"/>
    </location>
</feature>
<organism evidence="2">
    <name type="scientific">uncultured Gemmatimonadota bacterium</name>
    <dbReference type="NCBI Taxonomy" id="203437"/>
    <lineage>
        <taxon>Bacteria</taxon>
        <taxon>Pseudomonadati</taxon>
        <taxon>Gemmatimonadota</taxon>
        <taxon>environmental samples</taxon>
    </lineage>
</organism>
<reference evidence="2" key="1">
    <citation type="submission" date="2020-02" db="EMBL/GenBank/DDBJ databases">
        <authorList>
            <person name="Meier V. D."/>
        </authorList>
    </citation>
    <scope>NUCLEOTIDE SEQUENCE</scope>
    <source>
        <strain evidence="2">AVDCRST_MAG89</strain>
    </source>
</reference>
<protein>
    <submittedName>
        <fullName evidence="2">Uncharacterized protein</fullName>
    </submittedName>
</protein>
<sequence length="228" mass="24250">GSSIRRGRARPLAGGLRPRGDLHRSAARPGRARSRAGRRPGHPLHHPRIGAAGAVRLGAGRGRRALPRPRHGAVRGAWPLPAGPVRPAGRNLSRGGDGGRADARSAAAPGALPPALARAAVGRRGRGESPGRRAADGRLRFGRNHHAPLRAGRRRSGVPPARRAPADRSPQHARRRRRIDRPGTFPGGQPPERALPRLGRVPLAEPDRGVADRCHWLSRSDLESAGHL</sequence>
<feature type="compositionally biased region" description="Basic and acidic residues" evidence="1">
    <location>
        <begin position="125"/>
        <end position="139"/>
    </location>
</feature>